<gene>
    <name evidence="8" type="ORF">FE697_004120</name>
</gene>
<evidence type="ECO:0000259" key="6">
    <source>
        <dbReference type="PROSITE" id="PS50043"/>
    </source>
</evidence>
<dbReference type="CDD" id="cd17535">
    <property type="entry name" value="REC_NarL-like"/>
    <property type="match status" value="1"/>
</dbReference>
<dbReference type="SUPFAM" id="SSF46894">
    <property type="entry name" value="C-terminal effector domain of the bipartite response regulators"/>
    <property type="match status" value="1"/>
</dbReference>
<dbReference type="SMART" id="SM00421">
    <property type="entry name" value="HTH_LUXR"/>
    <property type="match status" value="1"/>
</dbReference>
<dbReference type="Proteomes" id="UP000307768">
    <property type="component" value="Unassembled WGS sequence"/>
</dbReference>
<dbReference type="InterPro" id="IPR011006">
    <property type="entry name" value="CheY-like_superfamily"/>
</dbReference>
<keyword evidence="4" id="KW-0804">Transcription</keyword>
<evidence type="ECO:0000259" key="7">
    <source>
        <dbReference type="PROSITE" id="PS50110"/>
    </source>
</evidence>
<dbReference type="InterPro" id="IPR039420">
    <property type="entry name" value="WalR-like"/>
</dbReference>
<keyword evidence="2" id="KW-0805">Transcription regulation</keyword>
<feature type="modified residue" description="4-aspartylphosphate" evidence="5">
    <location>
        <position position="54"/>
    </location>
</feature>
<dbReference type="RefSeq" id="WP_149768249.1">
    <property type="nucleotide sequence ID" value="NZ_VDFQ02000001.1"/>
</dbReference>
<dbReference type="SMART" id="SM00448">
    <property type="entry name" value="REC"/>
    <property type="match status" value="1"/>
</dbReference>
<dbReference type="PROSITE" id="PS50110">
    <property type="entry name" value="RESPONSE_REGULATORY"/>
    <property type="match status" value="1"/>
</dbReference>
<dbReference type="EMBL" id="VDFQ02000001">
    <property type="protein sequence ID" value="KAA1425075.1"/>
    <property type="molecule type" value="Genomic_DNA"/>
</dbReference>
<dbReference type="InterPro" id="IPR016032">
    <property type="entry name" value="Sig_transdc_resp-reg_C-effctor"/>
</dbReference>
<evidence type="ECO:0000313" key="9">
    <source>
        <dbReference type="Proteomes" id="UP000307768"/>
    </source>
</evidence>
<keyword evidence="1 5" id="KW-0597">Phosphoprotein</keyword>
<evidence type="ECO:0000313" key="8">
    <source>
        <dbReference type="EMBL" id="KAA1425075.1"/>
    </source>
</evidence>
<dbReference type="GO" id="GO:0003677">
    <property type="term" value="F:DNA binding"/>
    <property type="evidence" value="ECO:0007669"/>
    <property type="project" value="UniProtKB-KW"/>
</dbReference>
<accession>A0A5Q6S3V7</accession>
<dbReference type="SUPFAM" id="SSF52172">
    <property type="entry name" value="CheY-like"/>
    <property type="match status" value="1"/>
</dbReference>
<proteinExistence type="predicted"/>
<comment type="caution">
    <text evidence="8">The sequence shown here is derived from an EMBL/GenBank/DDBJ whole genome shotgun (WGS) entry which is preliminary data.</text>
</comment>
<dbReference type="InterPro" id="IPR001789">
    <property type="entry name" value="Sig_transdc_resp-reg_receiver"/>
</dbReference>
<organism evidence="8 9">
    <name type="scientific">Mumia zhuanghuii</name>
    <dbReference type="NCBI Taxonomy" id="2585211"/>
    <lineage>
        <taxon>Bacteria</taxon>
        <taxon>Bacillati</taxon>
        <taxon>Actinomycetota</taxon>
        <taxon>Actinomycetes</taxon>
        <taxon>Propionibacteriales</taxon>
        <taxon>Nocardioidaceae</taxon>
        <taxon>Mumia</taxon>
    </lineage>
</organism>
<dbReference type="InterPro" id="IPR058245">
    <property type="entry name" value="NreC/VraR/RcsB-like_REC"/>
</dbReference>
<dbReference type="Pfam" id="PF00072">
    <property type="entry name" value="Response_reg"/>
    <property type="match status" value="1"/>
</dbReference>
<dbReference type="PANTHER" id="PTHR43214">
    <property type="entry name" value="TWO-COMPONENT RESPONSE REGULATOR"/>
    <property type="match status" value="1"/>
</dbReference>
<dbReference type="GO" id="GO:0006355">
    <property type="term" value="P:regulation of DNA-templated transcription"/>
    <property type="evidence" value="ECO:0007669"/>
    <property type="project" value="InterPro"/>
</dbReference>
<evidence type="ECO:0000256" key="4">
    <source>
        <dbReference type="ARBA" id="ARBA00023163"/>
    </source>
</evidence>
<dbReference type="CDD" id="cd06170">
    <property type="entry name" value="LuxR_C_like"/>
    <property type="match status" value="1"/>
</dbReference>
<dbReference type="PANTHER" id="PTHR43214:SF24">
    <property type="entry name" value="TRANSCRIPTIONAL REGULATORY PROTEIN NARL-RELATED"/>
    <property type="match status" value="1"/>
</dbReference>
<reference evidence="8 9" key="1">
    <citation type="submission" date="2019-09" db="EMBL/GenBank/DDBJ databases">
        <title>Mumia zhuanghuii sp. nov. isolated from the intestinal contents of plateau pika (Ochotona curzoniae) in the Qinghai-Tibet plateau of China.</title>
        <authorList>
            <person name="Tian Z."/>
        </authorList>
    </citation>
    <scope>NUCLEOTIDE SEQUENCE [LARGE SCALE GENOMIC DNA]</scope>
    <source>
        <strain evidence="9">350</strain>
    </source>
</reference>
<evidence type="ECO:0000256" key="5">
    <source>
        <dbReference type="PROSITE-ProRule" id="PRU00169"/>
    </source>
</evidence>
<dbReference type="OrthoDB" id="3821207at2"/>
<feature type="domain" description="Response regulatory" evidence="7">
    <location>
        <begin position="3"/>
        <end position="121"/>
    </location>
</feature>
<feature type="domain" description="HTH luxR-type" evidence="6">
    <location>
        <begin position="148"/>
        <end position="213"/>
    </location>
</feature>
<dbReference type="Gene3D" id="3.40.50.2300">
    <property type="match status" value="1"/>
</dbReference>
<dbReference type="PRINTS" id="PR00038">
    <property type="entry name" value="HTHLUXR"/>
</dbReference>
<protein>
    <submittedName>
        <fullName evidence="8">Response regulator transcription factor</fullName>
    </submittedName>
</protein>
<dbReference type="PROSITE" id="PS50043">
    <property type="entry name" value="HTH_LUXR_2"/>
    <property type="match status" value="1"/>
</dbReference>
<sequence length="216" mass="23530">MIRLLLVDDQVLLRHGLRAIMQNTDDIAVAGEASDGRDALRVARELRPDVVLMDLQMPVMSGTEAIRAMRADPLLAATPVLVLTTFDDEDDVVDAIAAGANGYLLKDIDADELRRAVRNAAAGQAQIAPGVLRQLMDRVARLPTRKSREEKLAGLTEREVEVLTHVGLGLTNDEIGKALFLSPETARTYVSRLLAKLDARDRAQLVVLAHRAGLVD</sequence>
<evidence type="ECO:0000256" key="1">
    <source>
        <dbReference type="ARBA" id="ARBA00022553"/>
    </source>
</evidence>
<dbReference type="AlphaFoldDB" id="A0A5Q6S3V7"/>
<dbReference type="Pfam" id="PF00196">
    <property type="entry name" value="GerE"/>
    <property type="match status" value="1"/>
</dbReference>
<name>A0A5Q6S3V7_9ACTN</name>
<dbReference type="GO" id="GO:0000160">
    <property type="term" value="P:phosphorelay signal transduction system"/>
    <property type="evidence" value="ECO:0007669"/>
    <property type="project" value="InterPro"/>
</dbReference>
<evidence type="ECO:0000256" key="2">
    <source>
        <dbReference type="ARBA" id="ARBA00023015"/>
    </source>
</evidence>
<keyword evidence="3" id="KW-0238">DNA-binding</keyword>
<dbReference type="InterPro" id="IPR000792">
    <property type="entry name" value="Tscrpt_reg_LuxR_C"/>
</dbReference>
<evidence type="ECO:0000256" key="3">
    <source>
        <dbReference type="ARBA" id="ARBA00023125"/>
    </source>
</evidence>